<evidence type="ECO:0000256" key="3">
    <source>
        <dbReference type="ARBA" id="ARBA00022833"/>
    </source>
</evidence>
<keyword evidence="6" id="KW-1133">Transmembrane helix</keyword>
<evidence type="ECO:0000259" key="7">
    <source>
        <dbReference type="PROSITE" id="PS51999"/>
    </source>
</evidence>
<evidence type="ECO:0000313" key="8">
    <source>
        <dbReference type="EMBL" id="MED6226162.1"/>
    </source>
</evidence>
<name>A0ABU6ZVU9_9FABA</name>
<feature type="domain" description="GRF-type" evidence="7">
    <location>
        <begin position="47"/>
        <end position="91"/>
    </location>
</feature>
<keyword evidence="9" id="KW-1185">Reference proteome</keyword>
<organism evidence="8 9">
    <name type="scientific">Stylosanthes scabra</name>
    <dbReference type="NCBI Taxonomy" id="79078"/>
    <lineage>
        <taxon>Eukaryota</taxon>
        <taxon>Viridiplantae</taxon>
        <taxon>Streptophyta</taxon>
        <taxon>Embryophyta</taxon>
        <taxon>Tracheophyta</taxon>
        <taxon>Spermatophyta</taxon>
        <taxon>Magnoliopsida</taxon>
        <taxon>eudicotyledons</taxon>
        <taxon>Gunneridae</taxon>
        <taxon>Pentapetalae</taxon>
        <taxon>rosids</taxon>
        <taxon>fabids</taxon>
        <taxon>Fabales</taxon>
        <taxon>Fabaceae</taxon>
        <taxon>Papilionoideae</taxon>
        <taxon>50 kb inversion clade</taxon>
        <taxon>dalbergioids sensu lato</taxon>
        <taxon>Dalbergieae</taxon>
        <taxon>Pterocarpus clade</taxon>
        <taxon>Stylosanthes</taxon>
    </lineage>
</organism>
<evidence type="ECO:0000256" key="4">
    <source>
        <dbReference type="PROSITE-ProRule" id="PRU01343"/>
    </source>
</evidence>
<dbReference type="PROSITE" id="PS51999">
    <property type="entry name" value="ZF_GRF"/>
    <property type="match status" value="1"/>
</dbReference>
<keyword evidence="1" id="KW-0479">Metal-binding</keyword>
<dbReference type="Pfam" id="PF06839">
    <property type="entry name" value="Zn_ribbon_GRF"/>
    <property type="match status" value="1"/>
</dbReference>
<evidence type="ECO:0000256" key="1">
    <source>
        <dbReference type="ARBA" id="ARBA00022723"/>
    </source>
</evidence>
<dbReference type="PANTHER" id="PTHR33248">
    <property type="entry name" value="ZINC ION-BINDING PROTEIN"/>
    <property type="match status" value="1"/>
</dbReference>
<accession>A0ABU6ZVU9</accession>
<dbReference type="Proteomes" id="UP001341840">
    <property type="component" value="Unassembled WGS sequence"/>
</dbReference>
<feature type="compositionally biased region" description="Polar residues" evidence="5">
    <location>
        <begin position="1"/>
        <end position="10"/>
    </location>
</feature>
<dbReference type="EMBL" id="JASCZI010274714">
    <property type="protein sequence ID" value="MED6226162.1"/>
    <property type="molecule type" value="Genomic_DNA"/>
</dbReference>
<protein>
    <recommendedName>
        <fullName evidence="7">GRF-type domain-containing protein</fullName>
    </recommendedName>
</protein>
<keyword evidence="3" id="KW-0862">Zinc</keyword>
<feature type="region of interest" description="Disordered" evidence="5">
    <location>
        <begin position="1"/>
        <end position="28"/>
    </location>
</feature>
<evidence type="ECO:0000313" key="9">
    <source>
        <dbReference type="Proteomes" id="UP001341840"/>
    </source>
</evidence>
<reference evidence="8 9" key="1">
    <citation type="journal article" date="2023" name="Plants (Basel)">
        <title>Bridging the Gap: Combining Genomics and Transcriptomics Approaches to Understand Stylosanthes scabra, an Orphan Legume from the Brazilian Caatinga.</title>
        <authorList>
            <person name="Ferreira-Neto J.R.C."/>
            <person name="da Silva M.D."/>
            <person name="Binneck E."/>
            <person name="de Melo N.F."/>
            <person name="da Silva R.H."/>
            <person name="de Melo A.L.T.M."/>
            <person name="Pandolfi V."/>
            <person name="Bustamante F.O."/>
            <person name="Brasileiro-Vidal A.C."/>
            <person name="Benko-Iseppon A.M."/>
        </authorList>
    </citation>
    <scope>NUCLEOTIDE SEQUENCE [LARGE SCALE GENOMIC DNA]</scope>
    <source>
        <tissue evidence="8">Leaves</tissue>
    </source>
</reference>
<gene>
    <name evidence="8" type="ORF">PIB30_100741</name>
</gene>
<evidence type="ECO:0000256" key="2">
    <source>
        <dbReference type="ARBA" id="ARBA00022771"/>
    </source>
</evidence>
<evidence type="ECO:0000256" key="5">
    <source>
        <dbReference type="SAM" id="MobiDB-lite"/>
    </source>
</evidence>
<dbReference type="InterPro" id="IPR010666">
    <property type="entry name" value="Znf_GRF"/>
</dbReference>
<keyword evidence="6" id="KW-0812">Transmembrane</keyword>
<evidence type="ECO:0000256" key="6">
    <source>
        <dbReference type="SAM" id="Phobius"/>
    </source>
</evidence>
<feature type="transmembrane region" description="Helical" evidence="6">
    <location>
        <begin position="139"/>
        <end position="158"/>
    </location>
</feature>
<sequence length="162" mass="18093">MESQGISSGSRRCAGGGDGWSDKSSSSTQGAFLTNVGDKKDRVAPKCHCGVYAILFLSKTAKNPNRLFFGCPFFKKARLTHCKFFLWLDRHTEKLGNVGEHKDVKESEDVDAQFAMLGIENMITELEDRLAAMERKIKPLSLLIMGFLVWIISLYVVVSVRD</sequence>
<proteinExistence type="predicted"/>
<keyword evidence="2 4" id="KW-0863">Zinc-finger</keyword>
<comment type="caution">
    <text evidence="8">The sequence shown here is derived from an EMBL/GenBank/DDBJ whole genome shotgun (WGS) entry which is preliminary data.</text>
</comment>
<keyword evidence="6" id="KW-0472">Membrane</keyword>